<dbReference type="PROSITE" id="PS00086">
    <property type="entry name" value="CYTOCHROME_P450"/>
    <property type="match status" value="1"/>
</dbReference>
<dbReference type="PANTHER" id="PTHR24305">
    <property type="entry name" value="CYTOCHROME P450"/>
    <property type="match status" value="1"/>
</dbReference>
<gene>
    <name evidence="6" type="ORF">AMAG_06973</name>
</gene>
<dbReference type="Pfam" id="PF00067">
    <property type="entry name" value="p450"/>
    <property type="match status" value="1"/>
</dbReference>
<dbReference type="PRINTS" id="PR00385">
    <property type="entry name" value="P450"/>
</dbReference>
<evidence type="ECO:0000313" key="7">
    <source>
        <dbReference type="Proteomes" id="UP000054350"/>
    </source>
</evidence>
<evidence type="ECO:0000256" key="2">
    <source>
        <dbReference type="ARBA" id="ARBA00022723"/>
    </source>
</evidence>
<reference evidence="7" key="2">
    <citation type="submission" date="2009-11" db="EMBL/GenBank/DDBJ databases">
        <title>The Genome Sequence of Allomyces macrogynus strain ATCC 38327.</title>
        <authorList>
            <consortium name="The Broad Institute Genome Sequencing Platform"/>
            <person name="Russ C."/>
            <person name="Cuomo C."/>
            <person name="Shea T."/>
            <person name="Young S.K."/>
            <person name="Zeng Q."/>
            <person name="Koehrsen M."/>
            <person name="Haas B."/>
            <person name="Borodovsky M."/>
            <person name="Guigo R."/>
            <person name="Alvarado L."/>
            <person name="Berlin A."/>
            <person name="Borenstein D."/>
            <person name="Chen Z."/>
            <person name="Engels R."/>
            <person name="Freedman E."/>
            <person name="Gellesch M."/>
            <person name="Goldberg J."/>
            <person name="Griggs A."/>
            <person name="Gujja S."/>
            <person name="Heiman D."/>
            <person name="Hepburn T."/>
            <person name="Howarth C."/>
            <person name="Jen D."/>
            <person name="Larson L."/>
            <person name="Lewis B."/>
            <person name="Mehta T."/>
            <person name="Park D."/>
            <person name="Pearson M."/>
            <person name="Roberts A."/>
            <person name="Saif S."/>
            <person name="Shenoy N."/>
            <person name="Sisk P."/>
            <person name="Stolte C."/>
            <person name="Sykes S."/>
            <person name="Walk T."/>
            <person name="White J."/>
            <person name="Yandava C."/>
            <person name="Burger G."/>
            <person name="Gray M.W."/>
            <person name="Holland P.W.H."/>
            <person name="King N."/>
            <person name="Lang F.B.F."/>
            <person name="Roger A.J."/>
            <person name="Ruiz-Trillo I."/>
            <person name="Lander E."/>
            <person name="Nusbaum C."/>
        </authorList>
    </citation>
    <scope>NUCLEOTIDE SEQUENCE [LARGE SCALE GENOMIC DNA]</scope>
    <source>
        <strain evidence="7">ATCC 38327</strain>
    </source>
</reference>
<dbReference type="InterPro" id="IPR002401">
    <property type="entry name" value="Cyt_P450_E_grp-I"/>
</dbReference>
<organism evidence="6 7">
    <name type="scientific">Allomyces macrogynus (strain ATCC 38327)</name>
    <name type="common">Allomyces javanicus var. macrogynus</name>
    <dbReference type="NCBI Taxonomy" id="578462"/>
    <lineage>
        <taxon>Eukaryota</taxon>
        <taxon>Fungi</taxon>
        <taxon>Fungi incertae sedis</taxon>
        <taxon>Blastocladiomycota</taxon>
        <taxon>Blastocladiomycetes</taxon>
        <taxon>Blastocladiales</taxon>
        <taxon>Blastocladiaceae</taxon>
        <taxon>Allomyces</taxon>
    </lineage>
</organism>
<comment type="similarity">
    <text evidence="5">Belongs to the cytochrome P450 family.</text>
</comment>
<proteinExistence type="inferred from homology"/>
<keyword evidence="5" id="KW-0560">Oxidoreductase</keyword>
<comment type="cofactor">
    <cofactor evidence="1 4">
        <name>heme</name>
        <dbReference type="ChEBI" id="CHEBI:30413"/>
    </cofactor>
</comment>
<dbReference type="PRINTS" id="PR00463">
    <property type="entry name" value="EP450I"/>
</dbReference>
<keyword evidence="3 4" id="KW-0408">Iron</keyword>
<evidence type="ECO:0000256" key="3">
    <source>
        <dbReference type="ARBA" id="ARBA00023004"/>
    </source>
</evidence>
<dbReference type="EMBL" id="GG745337">
    <property type="protein sequence ID" value="KNE61224.1"/>
    <property type="molecule type" value="Genomic_DNA"/>
</dbReference>
<dbReference type="GO" id="GO:0004497">
    <property type="term" value="F:monooxygenase activity"/>
    <property type="evidence" value="ECO:0007669"/>
    <property type="project" value="UniProtKB-KW"/>
</dbReference>
<evidence type="ECO:0000313" key="6">
    <source>
        <dbReference type="EMBL" id="KNE61224.1"/>
    </source>
</evidence>
<keyword evidence="7" id="KW-1185">Reference proteome</keyword>
<dbReference type="AlphaFoldDB" id="A0A0L0SFL1"/>
<dbReference type="InterPro" id="IPR001128">
    <property type="entry name" value="Cyt_P450"/>
</dbReference>
<dbReference type="InterPro" id="IPR017972">
    <property type="entry name" value="Cyt_P450_CS"/>
</dbReference>
<dbReference type="Proteomes" id="UP000054350">
    <property type="component" value="Unassembled WGS sequence"/>
</dbReference>
<dbReference type="GO" id="GO:0005506">
    <property type="term" value="F:iron ion binding"/>
    <property type="evidence" value="ECO:0007669"/>
    <property type="project" value="InterPro"/>
</dbReference>
<dbReference type="SUPFAM" id="SSF48264">
    <property type="entry name" value="Cytochrome P450"/>
    <property type="match status" value="1"/>
</dbReference>
<dbReference type="OMA" id="NDYTHRF"/>
<dbReference type="OrthoDB" id="1470350at2759"/>
<dbReference type="InterPro" id="IPR036396">
    <property type="entry name" value="Cyt_P450_sf"/>
</dbReference>
<keyword evidence="5" id="KW-0503">Monooxygenase</keyword>
<dbReference type="eggNOG" id="KOG0157">
    <property type="taxonomic scope" value="Eukaryota"/>
</dbReference>
<keyword evidence="2 4" id="KW-0479">Metal-binding</keyword>
<reference evidence="6 7" key="1">
    <citation type="submission" date="2009-11" db="EMBL/GenBank/DDBJ databases">
        <title>Annotation of Allomyces macrogynus ATCC 38327.</title>
        <authorList>
            <consortium name="The Broad Institute Genome Sequencing Platform"/>
            <person name="Russ C."/>
            <person name="Cuomo C."/>
            <person name="Burger G."/>
            <person name="Gray M.W."/>
            <person name="Holland P.W.H."/>
            <person name="King N."/>
            <person name="Lang F.B.F."/>
            <person name="Roger A.J."/>
            <person name="Ruiz-Trillo I."/>
            <person name="Young S.K."/>
            <person name="Zeng Q."/>
            <person name="Gargeya S."/>
            <person name="Fitzgerald M."/>
            <person name="Haas B."/>
            <person name="Abouelleil A."/>
            <person name="Alvarado L."/>
            <person name="Arachchi H.M."/>
            <person name="Berlin A."/>
            <person name="Chapman S.B."/>
            <person name="Gearin G."/>
            <person name="Goldberg J."/>
            <person name="Griggs A."/>
            <person name="Gujja S."/>
            <person name="Hansen M."/>
            <person name="Heiman D."/>
            <person name="Howarth C."/>
            <person name="Larimer J."/>
            <person name="Lui A."/>
            <person name="MacDonald P.J.P."/>
            <person name="McCowen C."/>
            <person name="Montmayeur A."/>
            <person name="Murphy C."/>
            <person name="Neiman D."/>
            <person name="Pearson M."/>
            <person name="Priest M."/>
            <person name="Roberts A."/>
            <person name="Saif S."/>
            <person name="Shea T."/>
            <person name="Sisk P."/>
            <person name="Stolte C."/>
            <person name="Sykes S."/>
            <person name="Wortman J."/>
            <person name="Nusbaum C."/>
            <person name="Birren B."/>
        </authorList>
    </citation>
    <scope>NUCLEOTIDE SEQUENCE [LARGE SCALE GENOMIC DNA]</scope>
    <source>
        <strain evidence="6 7">ATCC 38327</strain>
    </source>
</reference>
<dbReference type="PANTHER" id="PTHR24305:SF223">
    <property type="entry name" value="CYTOCHROME P450-DIT2"/>
    <property type="match status" value="1"/>
</dbReference>
<dbReference type="GO" id="GO:0016705">
    <property type="term" value="F:oxidoreductase activity, acting on paired donors, with incorporation or reduction of molecular oxygen"/>
    <property type="evidence" value="ECO:0007669"/>
    <property type="project" value="InterPro"/>
</dbReference>
<accession>A0A0L0SFL1</accession>
<evidence type="ECO:0000256" key="1">
    <source>
        <dbReference type="ARBA" id="ARBA00001971"/>
    </source>
</evidence>
<feature type="binding site" description="axial binding residue" evidence="4">
    <location>
        <position position="505"/>
    </location>
    <ligand>
        <name>heme</name>
        <dbReference type="ChEBI" id="CHEBI:30413"/>
    </ligand>
    <ligandPart>
        <name>Fe</name>
        <dbReference type="ChEBI" id="CHEBI:18248"/>
    </ligandPart>
</feature>
<protein>
    <recommendedName>
        <fullName evidence="8">Cytochrome P450</fullName>
    </recommendedName>
</protein>
<sequence>MSALATATSVSAGSALLTLLAVIVPYFAYKIYKSIAVPSALAHLPRIPISATLKSVLTPGGFINENKVQVEAVQKYCVEHGMDKDAWRDMHLIWLFGTWGVVLGKPEHLRTVFLNTDTFPKFLYGDVGFELHQKFVGFNVILSNGDMWKLHRKVANPAFHRSWSTQVMGTCTRTLLEQLDLLTGTPVDLFDWMQRVTLDVLSLATFGQNLDALRNPNSHIVTLYNDLMKDLQRPLFQLMPFLQKVKLIPLVRDIHRRIDEFDEFVEGVIKVKEAEVKQRLAAGIAKDEKDRDLLECMIEAAMNDPEFTRRDLRSNLVIFFIAGHDTTASSLVTSLYYLALHPEFQTKARAEVLSVLGDVDNTTTSAADFPVPTTAEQAQFDFLTCIIKEALRLYPAVTGLPLRRTAKPVTMGNVAIPKGTPIHADIYGVQRNPAIWGDDAGVFRPERWLEDRAGGAKVGSANKVNAGASVNSEKDAVKAGTTAIPMAPSAHGFAWVPFGGGQRLCLGQQFSLIEQRVVLSMLLLRYEWTLVGDADALTGHPKTASGVLLHPVNVKLNFKIRGAK</sequence>
<evidence type="ECO:0008006" key="8">
    <source>
        <dbReference type="Google" id="ProtNLM"/>
    </source>
</evidence>
<dbReference type="STRING" id="578462.A0A0L0SFL1"/>
<dbReference type="VEuPathDB" id="FungiDB:AMAG_06973"/>
<dbReference type="InterPro" id="IPR050121">
    <property type="entry name" value="Cytochrome_P450_monoxygenase"/>
</dbReference>
<dbReference type="GO" id="GO:0020037">
    <property type="term" value="F:heme binding"/>
    <property type="evidence" value="ECO:0007669"/>
    <property type="project" value="InterPro"/>
</dbReference>
<keyword evidence="4 5" id="KW-0349">Heme</keyword>
<evidence type="ECO:0000256" key="5">
    <source>
        <dbReference type="RuleBase" id="RU000461"/>
    </source>
</evidence>
<name>A0A0L0SFL1_ALLM3</name>
<evidence type="ECO:0000256" key="4">
    <source>
        <dbReference type="PIRSR" id="PIRSR602401-1"/>
    </source>
</evidence>
<dbReference type="Gene3D" id="1.10.630.10">
    <property type="entry name" value="Cytochrome P450"/>
    <property type="match status" value="1"/>
</dbReference>